<proteinExistence type="inferred from homology"/>
<evidence type="ECO:0000313" key="4">
    <source>
        <dbReference type="EMBL" id="KAG8436443.1"/>
    </source>
</evidence>
<evidence type="ECO:0000313" key="5">
    <source>
        <dbReference type="Proteomes" id="UP000812440"/>
    </source>
</evidence>
<dbReference type="PANTHER" id="PTHR43798:SF14">
    <property type="entry name" value="SERINE HYDROLASE-LIKE PROTEIN DDB_G0286239"/>
    <property type="match status" value="1"/>
</dbReference>
<keyword evidence="2" id="KW-0378">Hydrolase</keyword>
<feature type="domain" description="AB hydrolase-1" evidence="3">
    <location>
        <begin position="29"/>
        <end position="89"/>
    </location>
</feature>
<accession>A0A8T2IXQ9</accession>
<dbReference type="AlphaFoldDB" id="A0A8T2IXQ9"/>
<comment type="similarity">
    <text evidence="1">Belongs to the AB hydrolase superfamily.</text>
</comment>
<protein>
    <recommendedName>
        <fullName evidence="3">AB hydrolase-1 domain-containing protein</fullName>
    </recommendedName>
</protein>
<dbReference type="InterPro" id="IPR029058">
    <property type="entry name" value="AB_hydrolase_fold"/>
</dbReference>
<dbReference type="SUPFAM" id="SSF53474">
    <property type="entry name" value="alpha/beta-Hydrolases"/>
    <property type="match status" value="1"/>
</dbReference>
<organism evidence="4 5">
    <name type="scientific">Hymenochirus boettgeri</name>
    <name type="common">Congo dwarf clawed frog</name>
    <dbReference type="NCBI Taxonomy" id="247094"/>
    <lineage>
        <taxon>Eukaryota</taxon>
        <taxon>Metazoa</taxon>
        <taxon>Chordata</taxon>
        <taxon>Craniata</taxon>
        <taxon>Vertebrata</taxon>
        <taxon>Euteleostomi</taxon>
        <taxon>Amphibia</taxon>
        <taxon>Batrachia</taxon>
        <taxon>Anura</taxon>
        <taxon>Pipoidea</taxon>
        <taxon>Pipidae</taxon>
        <taxon>Pipinae</taxon>
        <taxon>Hymenochirus</taxon>
    </lineage>
</organism>
<dbReference type="PANTHER" id="PTHR43798">
    <property type="entry name" value="MONOACYLGLYCEROL LIPASE"/>
    <property type="match status" value="1"/>
</dbReference>
<dbReference type="InterPro" id="IPR000073">
    <property type="entry name" value="AB_hydrolase_1"/>
</dbReference>
<evidence type="ECO:0000259" key="3">
    <source>
        <dbReference type="Pfam" id="PF00561"/>
    </source>
</evidence>
<dbReference type="Pfam" id="PF00561">
    <property type="entry name" value="Abhydrolase_1"/>
    <property type="match status" value="1"/>
</dbReference>
<dbReference type="GO" id="GO:0016787">
    <property type="term" value="F:hydrolase activity"/>
    <property type="evidence" value="ECO:0007669"/>
    <property type="project" value="UniProtKB-KW"/>
</dbReference>
<keyword evidence="5" id="KW-1185">Reference proteome</keyword>
<reference evidence="4" key="1">
    <citation type="thesis" date="2020" institute="ProQuest LLC" country="789 East Eisenhower Parkway, Ann Arbor, MI, USA">
        <title>Comparative Genomics and Chromosome Evolution.</title>
        <authorList>
            <person name="Mudd A.B."/>
        </authorList>
    </citation>
    <scope>NUCLEOTIDE SEQUENCE</scope>
    <source>
        <strain evidence="4">Female2</strain>
        <tissue evidence="4">Blood</tissue>
    </source>
</reference>
<gene>
    <name evidence="4" type="ORF">GDO86_007511</name>
</gene>
<sequence length="103" mass="11646">MFPLVKELRFAVPWGHLAAKAWGNCDGLPVLCLHGWLDNANSFDRLVPLLPKDHHYVALEFSGHGLSSHLPQGVRYQHIDYVTDVHRVVTGKQNLIFNADNIH</sequence>
<evidence type="ECO:0000256" key="1">
    <source>
        <dbReference type="ARBA" id="ARBA00008645"/>
    </source>
</evidence>
<comment type="caution">
    <text evidence="4">The sequence shown here is derived from an EMBL/GenBank/DDBJ whole genome shotgun (WGS) entry which is preliminary data.</text>
</comment>
<name>A0A8T2IXQ9_9PIPI</name>
<dbReference type="Proteomes" id="UP000812440">
    <property type="component" value="Chromosome 4"/>
</dbReference>
<dbReference type="InterPro" id="IPR050266">
    <property type="entry name" value="AB_hydrolase_sf"/>
</dbReference>
<dbReference type="OrthoDB" id="190201at2759"/>
<feature type="non-terminal residue" evidence="4">
    <location>
        <position position="1"/>
    </location>
</feature>
<evidence type="ECO:0000256" key="2">
    <source>
        <dbReference type="ARBA" id="ARBA00022801"/>
    </source>
</evidence>
<dbReference type="GO" id="GO:0016020">
    <property type="term" value="C:membrane"/>
    <property type="evidence" value="ECO:0007669"/>
    <property type="project" value="TreeGrafter"/>
</dbReference>
<dbReference type="EMBL" id="JAACNH010000007">
    <property type="protein sequence ID" value="KAG8436443.1"/>
    <property type="molecule type" value="Genomic_DNA"/>
</dbReference>
<dbReference type="Gene3D" id="3.40.50.1820">
    <property type="entry name" value="alpha/beta hydrolase"/>
    <property type="match status" value="1"/>
</dbReference>